<evidence type="ECO:0000256" key="1">
    <source>
        <dbReference type="SAM" id="MobiDB-lite"/>
    </source>
</evidence>
<dbReference type="AlphaFoldDB" id="A0A504XFY6"/>
<dbReference type="VEuPathDB" id="TriTrypDB:LdCL_100014100"/>
<gene>
    <name evidence="2" type="ORF">CGC21_23510</name>
</gene>
<feature type="region of interest" description="Disordered" evidence="1">
    <location>
        <begin position="53"/>
        <end position="77"/>
    </location>
</feature>
<feature type="region of interest" description="Disordered" evidence="1">
    <location>
        <begin position="325"/>
        <end position="353"/>
    </location>
</feature>
<name>A0A504XFY6_LEIDO</name>
<feature type="compositionally biased region" description="Basic and acidic residues" evidence="1">
    <location>
        <begin position="59"/>
        <end position="75"/>
    </location>
</feature>
<comment type="caution">
    <text evidence="2">The sequence shown here is derived from an EMBL/GenBank/DDBJ whole genome shotgun (WGS) entry which is preliminary data.</text>
</comment>
<reference evidence="3" key="1">
    <citation type="submission" date="2019-02" db="EMBL/GenBank/DDBJ databases">
        <title>FDA dAtabase for Regulatory Grade micrObial Sequences (FDA-ARGOS): Supporting development and validation of Infectious Disease Dx tests.</title>
        <authorList>
            <person name="Duncan R."/>
            <person name="Fisher C."/>
            <person name="Tallon L."/>
            <person name="Sadzewicz L."/>
            <person name="Sengamalay N."/>
            <person name="Ott S."/>
            <person name="Godinez A."/>
            <person name="Nagaraj S."/>
            <person name="Vavikolanu K."/>
            <person name="Nadendla S."/>
            <person name="Aluvathingal J."/>
            <person name="Sichtig H."/>
        </authorList>
    </citation>
    <scope>NUCLEOTIDE SEQUENCE [LARGE SCALE GENOMIC DNA]</scope>
    <source>
        <strain evidence="3">FDAARGOS_361</strain>
    </source>
</reference>
<evidence type="ECO:0000313" key="3">
    <source>
        <dbReference type="Proteomes" id="UP000318447"/>
    </source>
</evidence>
<sequence length="558" mass="60699">MSAADTRARDVTHWTQQPFHRPSFRIPLVLSSSSVPALSAAPRSAPPAAVVEAAPKTAPHHEDAHEQPRECHGHSLDSGVHNNRCRAEAAARVTMSEAQLHERVPSAACQKGGNDKKSSEGAPHTATSAGITVDVEAKAGDSEAPANLMRKSDARLALPTAALLQSRKYQPSQRPLQLPRPPPRLSLEHLHHDILHCASNVKRLMENEHELRRVVRDVLLERLGMEGSHVEPPLRLCTEDNAEVTASPFCAVASASAPLSSSVESTEQLRCTHDAGPRSMRASNVDDDAGSSQPTWFMPWLKHLRMEQEKQLRQMREMLVVVRRSLSPDSSDEDARASSLMRTTEEARDGTRTAEPPHALLWQRHRCLLPPDRPEAVEACSTLLAMQEMLQTQSTQLVRLEKLLQETLIPDTARRTSHGAGALPLPSPSAHQVEAAAAARAHHTVHRSRSNDTVLPTLTYTAASPEKNGRRAVPSCSGYNADVPAAAAAAATSSRPMRCSGSRSMKQTLISKKQGAVSSIPDVDVDDSIRGEPNTIPPSLLRQRVRTILTSFLVHPPA</sequence>
<accession>A0A504XFY6</accession>
<dbReference type="EMBL" id="RHLC01000036">
    <property type="protein sequence ID" value="TPP46595.1"/>
    <property type="molecule type" value="Genomic_DNA"/>
</dbReference>
<organism evidence="2 3">
    <name type="scientific">Leishmania donovani</name>
    <dbReference type="NCBI Taxonomy" id="5661"/>
    <lineage>
        <taxon>Eukaryota</taxon>
        <taxon>Discoba</taxon>
        <taxon>Euglenozoa</taxon>
        <taxon>Kinetoplastea</taxon>
        <taxon>Metakinetoplastina</taxon>
        <taxon>Trypanosomatida</taxon>
        <taxon>Trypanosomatidae</taxon>
        <taxon>Leishmaniinae</taxon>
        <taxon>Leishmania</taxon>
    </lineage>
</organism>
<protein>
    <submittedName>
        <fullName evidence="2">Uncharacterized protein</fullName>
    </submittedName>
</protein>
<dbReference type="VEuPathDB" id="TriTrypDB:LDHU3_10.1060"/>
<dbReference type="VEuPathDB" id="TriTrypDB:LdBPK_100730.1"/>
<evidence type="ECO:0000313" key="2">
    <source>
        <dbReference type="EMBL" id="TPP46595.1"/>
    </source>
</evidence>
<dbReference type="Proteomes" id="UP000318447">
    <property type="component" value="Unassembled WGS sequence"/>
</dbReference>
<feature type="compositionally biased region" description="Basic and acidic residues" evidence="1">
    <location>
        <begin position="343"/>
        <end position="352"/>
    </location>
</feature>
<proteinExistence type="predicted"/>
<feature type="region of interest" description="Disordered" evidence="1">
    <location>
        <begin position="96"/>
        <end position="136"/>
    </location>
</feature>